<proteinExistence type="predicted"/>
<dbReference type="SMART" id="SM01054">
    <property type="entry name" value="CaM_binding"/>
    <property type="match status" value="1"/>
</dbReference>
<feature type="compositionally biased region" description="Polar residues" evidence="1">
    <location>
        <begin position="20"/>
        <end position="33"/>
    </location>
</feature>
<sequence>MATKAKDNNNAPKKEKKVAPSNSHHTNQKQANPKSAAESSTDKSKSTPSSNQVPNYLKPTFSSRSESLNPVRKTINEDATQKLLRRRSFDRPPSAARTQRSLISPDPKERLASRDRPMAIRSSSFSASKTPSSTKPVLERNSKSLKPIRSQTTTSGTIKRSSSLSRSSNLSKNRSNASRSSKVPNSHDSTQTSDLENKQERYEASLVQEHEVQTANVEREVQVPSDTPKAERKEDIDAAQDTQVKEREEEKVKSPEVSTVVSKTAQAEDIESELHEHHEDENKQEGEENHRSDNHPEECFEDDASIESDEDKGEEENANEKAACTSEEHVDEKEEQEITDQGTGNERSVELKSKEGEDVVEGVEEEENQEVANATQKRQGGQGKKEAPAAYNDVIEETKNKLLEKRKNKVKALVGAFETVIDYETAGSNK</sequence>
<name>A0ABQ9LHZ6_HEVBR</name>
<dbReference type="InterPro" id="IPR012417">
    <property type="entry name" value="CaM-bd_dom_pln"/>
</dbReference>
<evidence type="ECO:0000256" key="1">
    <source>
        <dbReference type="SAM" id="MobiDB-lite"/>
    </source>
</evidence>
<feature type="compositionally biased region" description="Basic and acidic residues" evidence="1">
    <location>
        <begin position="243"/>
        <end position="254"/>
    </location>
</feature>
<dbReference type="EMBL" id="JARPOI010000011">
    <property type="protein sequence ID" value="KAJ9167591.1"/>
    <property type="molecule type" value="Genomic_DNA"/>
</dbReference>
<feature type="compositionally biased region" description="Acidic residues" evidence="1">
    <location>
        <begin position="299"/>
        <end position="317"/>
    </location>
</feature>
<feature type="region of interest" description="Disordered" evidence="1">
    <location>
        <begin position="1"/>
        <end position="391"/>
    </location>
</feature>
<feature type="compositionally biased region" description="Polar residues" evidence="1">
    <location>
        <begin position="149"/>
        <end position="158"/>
    </location>
</feature>
<accession>A0ABQ9LHZ6</accession>
<comment type="caution">
    <text evidence="3">The sequence shown here is derived from an EMBL/GenBank/DDBJ whole genome shotgun (WGS) entry which is preliminary data.</text>
</comment>
<dbReference type="PANTHER" id="PTHR33349:SF20">
    <property type="entry name" value="CHROMO DOMAIN CEC-LIKE PROTEIN"/>
    <property type="match status" value="1"/>
</dbReference>
<gene>
    <name evidence="3" type="ORF">P3X46_019210</name>
</gene>
<feature type="compositionally biased region" description="Basic and acidic residues" evidence="1">
    <location>
        <begin position="347"/>
        <end position="357"/>
    </location>
</feature>
<feature type="compositionally biased region" description="Low complexity" evidence="1">
    <location>
        <begin position="122"/>
        <end position="136"/>
    </location>
</feature>
<dbReference type="Proteomes" id="UP001174677">
    <property type="component" value="Chromosome 11"/>
</dbReference>
<reference evidence="3" key="1">
    <citation type="journal article" date="2023" name="Plant Biotechnol. J.">
        <title>Chromosome-level wild Hevea brasiliensis genome provides new tools for genomic-assisted breeding and valuable loci to elevate rubber yield.</title>
        <authorList>
            <person name="Cheng H."/>
            <person name="Song X."/>
            <person name="Hu Y."/>
            <person name="Wu T."/>
            <person name="Yang Q."/>
            <person name="An Z."/>
            <person name="Feng S."/>
            <person name="Deng Z."/>
            <person name="Wu W."/>
            <person name="Zeng X."/>
            <person name="Tu M."/>
            <person name="Wang X."/>
            <person name="Huang H."/>
        </authorList>
    </citation>
    <scope>NUCLEOTIDE SEQUENCE</scope>
    <source>
        <strain evidence="3">MT/VB/25A 57/8</strain>
    </source>
</reference>
<evidence type="ECO:0000313" key="4">
    <source>
        <dbReference type="Proteomes" id="UP001174677"/>
    </source>
</evidence>
<dbReference type="Pfam" id="PF07839">
    <property type="entry name" value="CaM_binding"/>
    <property type="match status" value="1"/>
</dbReference>
<feature type="compositionally biased region" description="Basic and acidic residues" evidence="1">
    <location>
        <begin position="106"/>
        <end position="118"/>
    </location>
</feature>
<evidence type="ECO:0000313" key="3">
    <source>
        <dbReference type="EMBL" id="KAJ9167591.1"/>
    </source>
</evidence>
<feature type="compositionally biased region" description="Basic and acidic residues" evidence="1">
    <location>
        <begin position="195"/>
        <end position="221"/>
    </location>
</feature>
<evidence type="ECO:0000259" key="2">
    <source>
        <dbReference type="SMART" id="SM01054"/>
    </source>
</evidence>
<dbReference type="PANTHER" id="PTHR33349">
    <property type="entry name" value="EMB|CAB62594.1"/>
    <property type="match status" value="1"/>
</dbReference>
<feature type="compositionally biased region" description="Polar residues" evidence="1">
    <location>
        <begin position="256"/>
        <end position="265"/>
    </location>
</feature>
<feature type="compositionally biased region" description="Basic and acidic residues" evidence="1">
    <location>
        <begin position="272"/>
        <end position="298"/>
    </location>
</feature>
<organism evidence="3 4">
    <name type="scientific">Hevea brasiliensis</name>
    <name type="common">Para rubber tree</name>
    <name type="synonym">Siphonia brasiliensis</name>
    <dbReference type="NCBI Taxonomy" id="3981"/>
    <lineage>
        <taxon>Eukaryota</taxon>
        <taxon>Viridiplantae</taxon>
        <taxon>Streptophyta</taxon>
        <taxon>Embryophyta</taxon>
        <taxon>Tracheophyta</taxon>
        <taxon>Spermatophyta</taxon>
        <taxon>Magnoliopsida</taxon>
        <taxon>eudicotyledons</taxon>
        <taxon>Gunneridae</taxon>
        <taxon>Pentapetalae</taxon>
        <taxon>rosids</taxon>
        <taxon>fabids</taxon>
        <taxon>Malpighiales</taxon>
        <taxon>Euphorbiaceae</taxon>
        <taxon>Crotonoideae</taxon>
        <taxon>Micrandreae</taxon>
        <taxon>Hevea</taxon>
    </lineage>
</organism>
<feature type="compositionally biased region" description="Acidic residues" evidence="1">
    <location>
        <begin position="358"/>
        <end position="369"/>
    </location>
</feature>
<feature type="domain" description="Calmodulin-binding" evidence="2">
    <location>
        <begin position="318"/>
        <end position="422"/>
    </location>
</feature>
<feature type="compositionally biased region" description="Low complexity" evidence="1">
    <location>
        <begin position="159"/>
        <end position="182"/>
    </location>
</feature>
<feature type="compositionally biased region" description="Polar residues" evidence="1">
    <location>
        <begin position="183"/>
        <end position="194"/>
    </location>
</feature>
<protein>
    <recommendedName>
        <fullName evidence="2">Calmodulin-binding domain-containing protein</fullName>
    </recommendedName>
</protein>
<keyword evidence="4" id="KW-1185">Reference proteome</keyword>